<feature type="region of interest" description="Disordered" evidence="1">
    <location>
        <begin position="385"/>
        <end position="416"/>
    </location>
</feature>
<name>A0A6J4IFI0_9ACTN</name>
<dbReference type="InterPro" id="IPR011990">
    <property type="entry name" value="TPR-like_helical_dom_sf"/>
</dbReference>
<keyword evidence="2" id="KW-1133">Transmembrane helix</keyword>
<feature type="transmembrane region" description="Helical" evidence="2">
    <location>
        <begin position="138"/>
        <end position="157"/>
    </location>
</feature>
<feature type="transmembrane region" description="Helical" evidence="2">
    <location>
        <begin position="52"/>
        <end position="71"/>
    </location>
</feature>
<keyword evidence="2" id="KW-0812">Transmembrane</keyword>
<organism evidence="3">
    <name type="scientific">uncultured Acidimicrobiales bacterium</name>
    <dbReference type="NCBI Taxonomy" id="310071"/>
    <lineage>
        <taxon>Bacteria</taxon>
        <taxon>Bacillati</taxon>
        <taxon>Actinomycetota</taxon>
        <taxon>Acidimicrobiia</taxon>
        <taxon>Acidimicrobiales</taxon>
        <taxon>environmental samples</taxon>
    </lineage>
</organism>
<sequence length="416" mass="45194">MLPIVPNGQDATVVDIIFGLALLGTLFMVARRWRAFWDRDFTAEDRRLATQCAVFVVPPIVVLVHEVGHVLGARMVGGQVLGFHYGLIEGSVRIAGRLSSSELWWFNMSGNLAGAATGLAMAVAGIAVVGMRRALRRILIMGGLLQVAFQLVIYPLLSLSARFGDWQVIYDFGATPGLSTATLVVHAAALLAVWRWWRNSGRRTLFDVDHGLGTEQARLGAAMAAAPHDPQPAMELAVLYASNGEMSLARETLDAAADHPQLTGAGAARLQLARARFAIIENRWSQAYLSAQAGLAHLDPHDDDEVAQRLWANVGLALASMDRPEKALEAFEHVRPPVSDDPRILYTRGLARMAVGDRTRGEADLHAVVGWRPEGDLLRLWAEAQLEGREPAPPDDSDRPNYARRTKAPPAPIAGV</sequence>
<feature type="transmembrane region" description="Helical" evidence="2">
    <location>
        <begin position="12"/>
        <end position="31"/>
    </location>
</feature>
<feature type="transmembrane region" description="Helical" evidence="2">
    <location>
        <begin position="177"/>
        <end position="197"/>
    </location>
</feature>
<protein>
    <submittedName>
        <fullName evidence="3">Uncharacterized protein</fullName>
    </submittedName>
</protein>
<feature type="compositionally biased region" description="Basic and acidic residues" evidence="1">
    <location>
        <begin position="386"/>
        <end position="401"/>
    </location>
</feature>
<gene>
    <name evidence="3" type="ORF">AVDCRST_MAG10-2177</name>
</gene>
<keyword evidence="2" id="KW-0472">Membrane</keyword>
<dbReference type="AlphaFoldDB" id="A0A6J4IFI0"/>
<feature type="transmembrane region" description="Helical" evidence="2">
    <location>
        <begin position="112"/>
        <end position="131"/>
    </location>
</feature>
<reference evidence="3" key="1">
    <citation type="submission" date="2020-02" db="EMBL/GenBank/DDBJ databases">
        <authorList>
            <person name="Meier V. D."/>
        </authorList>
    </citation>
    <scope>NUCLEOTIDE SEQUENCE</scope>
    <source>
        <strain evidence="3">AVDCRST_MAG10</strain>
    </source>
</reference>
<evidence type="ECO:0000256" key="1">
    <source>
        <dbReference type="SAM" id="MobiDB-lite"/>
    </source>
</evidence>
<dbReference type="EMBL" id="CADCTB010000130">
    <property type="protein sequence ID" value="CAA9248949.1"/>
    <property type="molecule type" value="Genomic_DNA"/>
</dbReference>
<proteinExistence type="predicted"/>
<dbReference type="Gene3D" id="1.25.40.10">
    <property type="entry name" value="Tetratricopeptide repeat domain"/>
    <property type="match status" value="1"/>
</dbReference>
<accession>A0A6J4IFI0</accession>
<evidence type="ECO:0000313" key="3">
    <source>
        <dbReference type="EMBL" id="CAA9248949.1"/>
    </source>
</evidence>
<dbReference type="SUPFAM" id="SSF48452">
    <property type="entry name" value="TPR-like"/>
    <property type="match status" value="1"/>
</dbReference>
<evidence type="ECO:0000256" key="2">
    <source>
        <dbReference type="SAM" id="Phobius"/>
    </source>
</evidence>